<evidence type="ECO:0000256" key="1">
    <source>
        <dbReference type="PROSITE-ProRule" id="PRU00325"/>
    </source>
</evidence>
<dbReference type="Pfam" id="PF04434">
    <property type="entry name" value="SWIM"/>
    <property type="match status" value="1"/>
</dbReference>
<protein>
    <submittedName>
        <fullName evidence="3">Zinc finger SWIM domain protein</fullName>
    </submittedName>
</protein>
<dbReference type="STRING" id="573063.Metin_0852"/>
<evidence type="ECO:0000313" key="3">
    <source>
        <dbReference type="EMBL" id="ADG13516.1"/>
    </source>
</evidence>
<dbReference type="Proteomes" id="UP000002061">
    <property type="component" value="Chromosome"/>
</dbReference>
<dbReference type="eggNOG" id="arCOG03430">
    <property type="taxonomic scope" value="Archaea"/>
</dbReference>
<dbReference type="PROSITE" id="PS50966">
    <property type="entry name" value="ZF_SWIM"/>
    <property type="match status" value="1"/>
</dbReference>
<dbReference type="InterPro" id="IPR007527">
    <property type="entry name" value="Znf_SWIM"/>
</dbReference>
<dbReference type="KEGG" id="mif:Metin_0852"/>
<dbReference type="EMBL" id="CP002009">
    <property type="protein sequence ID" value="ADG13516.1"/>
    <property type="molecule type" value="Genomic_DNA"/>
</dbReference>
<accession>D5VSG3</accession>
<keyword evidence="1" id="KW-0479">Metal-binding</keyword>
<dbReference type="OrthoDB" id="41163at2157"/>
<reference evidence="3" key="1">
    <citation type="submission" date="2010-04" db="EMBL/GenBank/DDBJ databases">
        <title>Complete sequence of Methanocaldococcus infernus ME.</title>
        <authorList>
            <consortium name="US DOE Joint Genome Institute"/>
            <person name="Lucas S."/>
            <person name="Copeland A."/>
            <person name="Lapidus A."/>
            <person name="Cheng J.-F."/>
            <person name="Bruce D."/>
            <person name="Goodwin L."/>
            <person name="Pitluck S."/>
            <person name="Munk A.C."/>
            <person name="Detter J.C."/>
            <person name="Han C."/>
            <person name="Tapia R."/>
            <person name="Land M."/>
            <person name="Hauser L."/>
            <person name="Kyrpides N."/>
            <person name="Mikhailova N."/>
            <person name="Sieprawska-Lupa M."/>
            <person name="Whitman W.B."/>
            <person name="Woyke T."/>
        </authorList>
    </citation>
    <scope>NUCLEOTIDE SEQUENCE [LARGE SCALE GENOMIC DNA]</scope>
    <source>
        <strain evidence="3">ME</strain>
    </source>
</reference>
<evidence type="ECO:0000313" key="4">
    <source>
        <dbReference type="Proteomes" id="UP000002061"/>
    </source>
</evidence>
<feature type="domain" description="SWIM-type" evidence="2">
    <location>
        <begin position="39"/>
        <end position="71"/>
    </location>
</feature>
<dbReference type="GO" id="GO:0008270">
    <property type="term" value="F:zinc ion binding"/>
    <property type="evidence" value="ECO:0007669"/>
    <property type="project" value="UniProtKB-KW"/>
</dbReference>
<keyword evidence="4" id="KW-1185">Reference proteome</keyword>
<dbReference type="HOGENOM" id="CLU_1207638_0_0_2"/>
<dbReference type="AlphaFoldDB" id="D5VSG3"/>
<proteinExistence type="predicted"/>
<sequence length="214" mass="25718">MYDEIIKRRGEHYYKSGLVKYCVKLGNYLYGKVIGSEEYKVKVNLKDLSGLCSCPYKYNCKHAYALILAYKNNDYIDGELIFKELKEKDKEEIIKILKDIVVKEFLWEQFLGEESLLKKAQDLIKIIPLERKNIYTFISFLRNVFINRASDEELLKLIELMIKNDIEEEECYFIVVEEIFKRDNIKTKEKLYKLYKKHPEKLWMVDEFIEIEGF</sequence>
<gene>
    <name evidence="3" type="ordered locus">Metin_0852</name>
</gene>
<dbReference type="RefSeq" id="WP_013100262.1">
    <property type="nucleotide sequence ID" value="NC_014122.1"/>
</dbReference>
<keyword evidence="1" id="KW-0862">Zinc</keyword>
<name>D5VSG3_METIM</name>
<evidence type="ECO:0000259" key="2">
    <source>
        <dbReference type="PROSITE" id="PS50966"/>
    </source>
</evidence>
<keyword evidence="1" id="KW-0863">Zinc-finger</keyword>
<organism evidence="3 4">
    <name type="scientific">Methanocaldococcus infernus (strain DSM 11812 / JCM 15783 / ME)</name>
    <dbReference type="NCBI Taxonomy" id="573063"/>
    <lineage>
        <taxon>Archaea</taxon>
        <taxon>Methanobacteriati</taxon>
        <taxon>Methanobacteriota</taxon>
        <taxon>Methanomada group</taxon>
        <taxon>Methanococci</taxon>
        <taxon>Methanococcales</taxon>
        <taxon>Methanocaldococcaceae</taxon>
        <taxon>Methanocaldococcus</taxon>
    </lineage>
</organism>
<dbReference type="GeneID" id="9131866"/>